<feature type="domain" description="Mur ligase N-terminal catalytic" evidence="1">
    <location>
        <begin position="20"/>
        <end position="90"/>
    </location>
</feature>
<dbReference type="InterPro" id="IPR035911">
    <property type="entry name" value="MurE/MurF_N"/>
</dbReference>
<dbReference type="SUPFAM" id="SSF63418">
    <property type="entry name" value="MurE/MurF N-terminal domain"/>
    <property type="match status" value="1"/>
</dbReference>
<sequence length="101" mass="10381">MRWSELSVPFGPPGAGDIGVEGVIYDSRLAGPGQIFVAIRGVHRDGHDFVRAALAGGSPAAVVERRIEGVPGEPLVVVADSRIALAQLAAAIHGHPSRASP</sequence>
<organism evidence="2">
    <name type="scientific">mine drainage metagenome</name>
    <dbReference type="NCBI Taxonomy" id="410659"/>
    <lineage>
        <taxon>unclassified sequences</taxon>
        <taxon>metagenomes</taxon>
        <taxon>ecological metagenomes</taxon>
    </lineage>
</organism>
<comment type="caution">
    <text evidence="2">The sequence shown here is derived from an EMBL/GenBank/DDBJ whole genome shotgun (WGS) entry which is preliminary data.</text>
</comment>
<reference evidence="2" key="1">
    <citation type="submission" date="2013-08" db="EMBL/GenBank/DDBJ databases">
        <authorList>
            <person name="Mendez C."/>
            <person name="Richter M."/>
            <person name="Ferrer M."/>
            <person name="Sanchez J."/>
        </authorList>
    </citation>
    <scope>NUCLEOTIDE SEQUENCE</scope>
</reference>
<gene>
    <name evidence="2" type="ORF">B1A_19228</name>
</gene>
<dbReference type="PANTHER" id="PTHR23135:SF4">
    <property type="entry name" value="UDP-N-ACETYLMURAMOYL-L-ALANYL-D-GLUTAMATE--2,6-DIAMINOPIMELATE LIGASE MURE HOMOLOG, CHLOROPLASTIC"/>
    <property type="match status" value="1"/>
</dbReference>
<dbReference type="Gene3D" id="3.40.1390.10">
    <property type="entry name" value="MurE/MurF, N-terminal domain"/>
    <property type="match status" value="1"/>
</dbReference>
<proteinExistence type="predicted"/>
<dbReference type="EMBL" id="AUZX01014188">
    <property type="protein sequence ID" value="EQD32834.1"/>
    <property type="molecule type" value="Genomic_DNA"/>
</dbReference>
<reference evidence="2" key="2">
    <citation type="journal article" date="2014" name="ISME J.">
        <title>Microbial stratification in low pH oxic and suboxic macroscopic growths along an acid mine drainage.</title>
        <authorList>
            <person name="Mendez-Garcia C."/>
            <person name="Mesa V."/>
            <person name="Sprenger R.R."/>
            <person name="Richter M."/>
            <person name="Diez M.S."/>
            <person name="Solano J."/>
            <person name="Bargiela R."/>
            <person name="Golyshina O.V."/>
            <person name="Manteca A."/>
            <person name="Ramos J.L."/>
            <person name="Gallego J.R."/>
            <person name="Llorente I."/>
            <person name="Martins Dos Santos V.A."/>
            <person name="Jensen O.N."/>
            <person name="Pelaez A.I."/>
            <person name="Sanchez J."/>
            <person name="Ferrer M."/>
        </authorList>
    </citation>
    <scope>NUCLEOTIDE SEQUENCE</scope>
</reference>
<dbReference type="Pfam" id="PF01225">
    <property type="entry name" value="Mur_ligase"/>
    <property type="match status" value="1"/>
</dbReference>
<name>T0ZVZ5_9ZZZZ</name>
<dbReference type="PANTHER" id="PTHR23135">
    <property type="entry name" value="MUR LIGASE FAMILY MEMBER"/>
    <property type="match status" value="1"/>
</dbReference>
<dbReference type="InterPro" id="IPR000713">
    <property type="entry name" value="Mur_ligase_N"/>
</dbReference>
<evidence type="ECO:0000313" key="2">
    <source>
        <dbReference type="EMBL" id="EQD32834.1"/>
    </source>
</evidence>
<dbReference type="AlphaFoldDB" id="T0ZVZ5"/>
<dbReference type="GO" id="GO:0016881">
    <property type="term" value="F:acid-amino acid ligase activity"/>
    <property type="evidence" value="ECO:0007669"/>
    <property type="project" value="InterPro"/>
</dbReference>
<keyword evidence="2" id="KW-0436">Ligase</keyword>
<protein>
    <submittedName>
        <fullName evidence="2">UDP-N-acetylmuramoylalanyl-D-glutamyl-2, 6-diaminopimelate--D-alanyl-D-alanyl ligase</fullName>
    </submittedName>
</protein>
<evidence type="ECO:0000259" key="1">
    <source>
        <dbReference type="Pfam" id="PF01225"/>
    </source>
</evidence>
<accession>T0ZVZ5</accession>